<gene>
    <name evidence="1" type="ORF">B7492_30800</name>
</gene>
<accession>A0A1W6AHX3</accession>
<dbReference type="Proteomes" id="UP000192932">
    <property type="component" value="Plasmid unnamed1"/>
</dbReference>
<organism evidence="1 2">
    <name type="scientific">Bacillus mycoides</name>
    <dbReference type="NCBI Taxonomy" id="1405"/>
    <lineage>
        <taxon>Bacteria</taxon>
        <taxon>Bacillati</taxon>
        <taxon>Bacillota</taxon>
        <taxon>Bacilli</taxon>
        <taxon>Bacillales</taxon>
        <taxon>Bacillaceae</taxon>
        <taxon>Bacillus</taxon>
        <taxon>Bacillus cereus group</taxon>
    </lineage>
</organism>
<dbReference type="GO" id="GO:0003677">
    <property type="term" value="F:DNA binding"/>
    <property type="evidence" value="ECO:0007669"/>
    <property type="project" value="InterPro"/>
</dbReference>
<name>A0A1W6AHX3_BACMY</name>
<dbReference type="RefSeq" id="WP_085313213.1">
    <property type="nucleotide sequence ID" value="NZ_CP020744.1"/>
</dbReference>
<sequence>MANEFGMKVRAKLFANNMQQKELANLLGISGPYLLDILRDKRNGKKIREKIIKILDMKEVS</sequence>
<keyword evidence="1" id="KW-0614">Plasmid</keyword>
<dbReference type="SUPFAM" id="SSF47413">
    <property type="entry name" value="lambda repressor-like DNA-binding domains"/>
    <property type="match status" value="1"/>
</dbReference>
<protein>
    <submittedName>
        <fullName evidence="1">Transcriptional regulator</fullName>
    </submittedName>
</protein>
<geneLocation type="plasmid" evidence="1 2">
    <name>unnamed1</name>
</geneLocation>
<evidence type="ECO:0000313" key="2">
    <source>
        <dbReference type="Proteomes" id="UP000192932"/>
    </source>
</evidence>
<dbReference type="AlphaFoldDB" id="A0A1W6AHX3"/>
<dbReference type="EMBL" id="CP020744">
    <property type="protein sequence ID" value="ARJ25456.1"/>
    <property type="molecule type" value="Genomic_DNA"/>
</dbReference>
<evidence type="ECO:0000313" key="1">
    <source>
        <dbReference type="EMBL" id="ARJ25456.1"/>
    </source>
</evidence>
<proteinExistence type="predicted"/>
<dbReference type="Gene3D" id="1.10.260.40">
    <property type="entry name" value="lambda repressor-like DNA-binding domains"/>
    <property type="match status" value="1"/>
</dbReference>
<dbReference type="InterPro" id="IPR010982">
    <property type="entry name" value="Lambda_DNA-bd_dom_sf"/>
</dbReference>
<reference evidence="1 2" key="1">
    <citation type="submission" date="2017-04" db="EMBL/GenBank/DDBJ databases">
        <title>The Characteristic of a Fine Plant Growth-Promoting Rhizobacteria Bacillus mycoides Gnyt1 and its Whole Genome Sequencing Analysis.</title>
        <authorList>
            <person name="Li J.H."/>
            <person name="Yao T."/>
        </authorList>
    </citation>
    <scope>NUCLEOTIDE SEQUENCE [LARGE SCALE GENOMIC DNA]</scope>
    <source>
        <strain evidence="1 2">Gnyt1</strain>
        <plasmid evidence="2">Plasmid unnamed1</plasmid>
    </source>
</reference>